<dbReference type="GO" id="GO:0051087">
    <property type="term" value="F:protein-folding chaperone binding"/>
    <property type="evidence" value="ECO:0007669"/>
    <property type="project" value="TreeGrafter"/>
</dbReference>
<comment type="caution">
    <text evidence="11">The sequence shown here is derived from an EMBL/GenBank/DDBJ whole genome shotgun (WGS) entry which is preliminary data.</text>
</comment>
<comment type="similarity">
    <text evidence="3">Belongs to the FNIP family.</text>
</comment>
<dbReference type="Pfam" id="PF00379">
    <property type="entry name" value="Chitin_bind_4"/>
    <property type="match status" value="1"/>
</dbReference>
<dbReference type="Pfam" id="PF14637">
    <property type="entry name" value="FNIP_M"/>
    <property type="match status" value="1"/>
</dbReference>
<feature type="region of interest" description="Disordered" evidence="9">
    <location>
        <begin position="168"/>
        <end position="245"/>
    </location>
</feature>
<gene>
    <name evidence="11" type="ORF">DBV15_08234</name>
</gene>
<dbReference type="GO" id="GO:0005765">
    <property type="term" value="C:lysosomal membrane"/>
    <property type="evidence" value="ECO:0007669"/>
    <property type="project" value="UniProtKB-SubCell"/>
</dbReference>
<evidence type="ECO:0000313" key="12">
    <source>
        <dbReference type="Proteomes" id="UP000310200"/>
    </source>
</evidence>
<feature type="region of interest" description="Disordered" evidence="9">
    <location>
        <begin position="1448"/>
        <end position="1470"/>
    </location>
</feature>
<feature type="compositionally biased region" description="Basic and acidic residues" evidence="9">
    <location>
        <begin position="1454"/>
        <end position="1463"/>
    </location>
</feature>
<evidence type="ECO:0000256" key="2">
    <source>
        <dbReference type="ARBA" id="ARBA00004656"/>
    </source>
</evidence>
<dbReference type="PROSITE" id="PS51836">
    <property type="entry name" value="DENN_FNIP12"/>
    <property type="match status" value="1"/>
</dbReference>
<feature type="region of interest" description="Disordered" evidence="9">
    <location>
        <begin position="1573"/>
        <end position="1606"/>
    </location>
</feature>
<name>A0A4S2KGF1_9HYME</name>
<evidence type="ECO:0000256" key="6">
    <source>
        <dbReference type="ARBA" id="ARBA00023136"/>
    </source>
</evidence>
<evidence type="ECO:0000256" key="8">
    <source>
        <dbReference type="PROSITE-ProRule" id="PRU00497"/>
    </source>
</evidence>
<evidence type="ECO:0000256" key="3">
    <source>
        <dbReference type="ARBA" id="ARBA00007541"/>
    </source>
</evidence>
<feature type="region of interest" description="Disordered" evidence="9">
    <location>
        <begin position="545"/>
        <end position="660"/>
    </location>
</feature>
<dbReference type="InterPro" id="IPR000618">
    <property type="entry name" value="Insect_cuticle"/>
</dbReference>
<keyword evidence="4 8" id="KW-0193">Cuticle</keyword>
<dbReference type="InterPro" id="IPR026156">
    <property type="entry name" value="FNIP_fam"/>
</dbReference>
<dbReference type="GO" id="GO:0042302">
    <property type="term" value="F:structural constituent of cuticle"/>
    <property type="evidence" value="ECO:0007669"/>
    <property type="project" value="UniProtKB-UniRule"/>
</dbReference>
<feature type="compositionally biased region" description="Low complexity" evidence="9">
    <location>
        <begin position="233"/>
        <end position="243"/>
    </location>
</feature>
<dbReference type="Pfam" id="PF14638">
    <property type="entry name" value="FNIP_C"/>
    <property type="match status" value="1"/>
</dbReference>
<feature type="compositionally biased region" description="Polar residues" evidence="9">
    <location>
        <begin position="181"/>
        <end position="222"/>
    </location>
</feature>
<evidence type="ECO:0000259" key="10">
    <source>
        <dbReference type="PROSITE" id="PS51836"/>
    </source>
</evidence>
<dbReference type="PANTHER" id="PTHR21634">
    <property type="entry name" value="RE13835P"/>
    <property type="match status" value="1"/>
</dbReference>
<evidence type="ECO:0000256" key="1">
    <source>
        <dbReference type="ARBA" id="ARBA00004496"/>
    </source>
</evidence>
<accession>A0A4S2KGF1</accession>
<dbReference type="InterPro" id="IPR028085">
    <property type="entry name" value="FNIP_mid_dom"/>
</dbReference>
<dbReference type="InterPro" id="IPR031311">
    <property type="entry name" value="CHIT_BIND_RR_consensus"/>
</dbReference>
<dbReference type="STRING" id="300112.A0A4S2KGF1"/>
<keyword evidence="7" id="KW-0458">Lysosome</keyword>
<feature type="compositionally biased region" description="Polar residues" evidence="9">
    <location>
        <begin position="570"/>
        <end position="586"/>
    </location>
</feature>
<reference evidence="11 12" key="1">
    <citation type="journal article" date="2019" name="Philos. Trans. R. Soc. Lond., B, Biol. Sci.">
        <title>Ant behaviour and brain gene expression of defending hosts depend on the ecological success of the intruding social parasite.</title>
        <authorList>
            <person name="Kaur R."/>
            <person name="Stoldt M."/>
            <person name="Jongepier E."/>
            <person name="Feldmeyer B."/>
            <person name="Menzel F."/>
            <person name="Bornberg-Bauer E."/>
            <person name="Foitzik S."/>
        </authorList>
    </citation>
    <scope>NUCLEOTIDE SEQUENCE [LARGE SCALE GENOMIC DNA]</scope>
    <source>
        <tissue evidence="11">Whole body</tissue>
    </source>
</reference>
<dbReference type="PANTHER" id="PTHR21634:SF9">
    <property type="entry name" value="RE13835P"/>
    <property type="match status" value="1"/>
</dbReference>
<comment type="subcellular location">
    <subcellularLocation>
        <location evidence="1">Cytoplasm</location>
    </subcellularLocation>
    <subcellularLocation>
        <location evidence="2">Lysosome membrane</location>
    </subcellularLocation>
</comment>
<feature type="compositionally biased region" description="Basic and acidic residues" evidence="9">
    <location>
        <begin position="1594"/>
        <end position="1606"/>
    </location>
</feature>
<dbReference type="PROSITE" id="PS51155">
    <property type="entry name" value="CHIT_BIND_RR_2"/>
    <property type="match status" value="1"/>
</dbReference>
<dbReference type="EMBL" id="QBLH01002504">
    <property type="protein sequence ID" value="TGZ48280.1"/>
    <property type="molecule type" value="Genomic_DNA"/>
</dbReference>
<keyword evidence="5" id="KW-0963">Cytoplasm</keyword>
<dbReference type="InterPro" id="IPR028086">
    <property type="entry name" value="FNIP_C_dom"/>
</dbReference>
<evidence type="ECO:0000256" key="4">
    <source>
        <dbReference type="ARBA" id="ARBA00022460"/>
    </source>
</evidence>
<proteinExistence type="inferred from homology"/>
<feature type="compositionally biased region" description="Basic and acidic residues" evidence="9">
    <location>
        <begin position="552"/>
        <end position="564"/>
    </location>
</feature>
<feature type="compositionally biased region" description="Basic and acidic residues" evidence="9">
    <location>
        <begin position="630"/>
        <end position="660"/>
    </location>
</feature>
<keyword evidence="12" id="KW-1185">Reference proteome</keyword>
<evidence type="ECO:0000256" key="5">
    <source>
        <dbReference type="ARBA" id="ARBA00022490"/>
    </source>
</evidence>
<organism evidence="11 12">
    <name type="scientific">Temnothorax longispinosus</name>
    <dbReference type="NCBI Taxonomy" id="300112"/>
    <lineage>
        <taxon>Eukaryota</taxon>
        <taxon>Metazoa</taxon>
        <taxon>Ecdysozoa</taxon>
        <taxon>Arthropoda</taxon>
        <taxon>Hexapoda</taxon>
        <taxon>Insecta</taxon>
        <taxon>Pterygota</taxon>
        <taxon>Neoptera</taxon>
        <taxon>Endopterygota</taxon>
        <taxon>Hymenoptera</taxon>
        <taxon>Apocrita</taxon>
        <taxon>Aculeata</taxon>
        <taxon>Formicoidea</taxon>
        <taxon>Formicidae</taxon>
        <taxon>Myrmicinae</taxon>
        <taxon>Temnothorax</taxon>
    </lineage>
</organism>
<sequence>MSTAGRGFMMPLLDKLLPARKSSPCESAESLVSSARTTENDRDSVLQVGAEQVRILLFRECEWRGRKLLFDSMTVQKHRSKSETVCTTVNNNAERKCETPFNLGTARDFERDKTVEDDVSLLSEMVFGTVAMTYRGSSFKVHSMNSPPCIMCTKIFPATEHGTCKTSEKVSDEGLGRSMHVDSTSSNTSMRSFLSRPSSGNLSSNDSHVGPRKSSTCSSTGSGWDIDIAPPTSSSQSLESNGSSGIGSLTSLRRRWWRVVSTSLGRLDSDDAFGMQHWNENGSDGRDGHAKRHKTRLGLTMLVRLVQGHESQIKTRLLEHMALLEGMLDRLRYFCIEMSNINGSNCNRMQLTDRMCWATSRFVISLLHILLDVDVNTRTPLLWHDVLLNSVTVNETTNTLHRSLQQMCQLFDEIDTKSTNFFLSTVVTAVLTYHLGWVYTVLSPHDRQMIEKLGSWYSCNPLWAQLGDLYGALGNPVKVSHTVIAGDPRKSDLINSVLSFLSYFIRSGIIRKSQEYRCTSQQDVQMATNMLEQARSKRPYLFGNRRPTCAFNDRDTSIRRRESRVLPSRKSAQSPETGTGDVNVQCTPRYPAERPRISRSVSPLKRSGTMKSGLDTLMTKSTEPPVDLKFPTKEFPSRENHESEKYELLQENRSDKDKEKNFKVSSEVKIIVSEIDSQEDITSKGCQPQDFPQLSLRGLEKKLDAHHTEESLATGKSELHHRLNNNIDPLKMFYSRPELPLDANGGFVDEFKESQVFFTLGGEDKPAKLPLRPRLGNNCQCSYTFTRLPSTSAQLPEGVLRKIIQRNFPESSKSIQPPPGAASSMGARSIGFCLKCNGQGYAASQDYDSSKQVLETPTNATEVLRGSSEGGRTMRLSRSNSLEALMEANSVVELPMPQSVSRKISQVKTGLIKEVGFTRTLMRNTMTNDESNILSTGYTWGLVLQGVTKKKKRRKKKKLSEDEKDNPEIEEEKWWSYMREEVMASARFPTIDQPVAEALCVLADLDTWHVGILSNNAPWQSPPLPVGMSRLVSNMLESFAYVWRKYHSPTHCIAILEAKLRELWLRSEALAEMMMSMEESDANVNSLMNALDLDAADIPLLLAVATTHSPEIAQRFGLTPKRTPQQSIIEAKNKIRKYVQPEVAKSFAPVRISYFGNWCVKTDPPITPCDRQWLGRGPMEDVTTHKHDYSWKSVRRPEIVKAQNNLYPPCAALSDDTTYRLSYYNSSCLLPIQSYAPIRKYVKSDTPMEGCTTFLGNWCVKPETPVTPCDRQLLGRGPMQDETTQKHDYTWKRVMPPTEVRPENNLTFSPLPLESCTTHRLSYIPNDHECLLPIKSYAPIRKYQPSDVPMESETTTRLSYQPVEPADQAEKPWAAPTPYYSPVNPMEDNTTYNLSYIPPGTLVPLPSPCFASCPPANTYGRKLTSVIFQALAMILGLAVAQDSNYHGRNYQQDDGQHQVDSRRPTSTTPIPILHWNKQQEHDGTYKTSYETGNNIIAEESGYIKTIGEGEDRAEAIVQQGTFSYTSPEGQLITIHYIADETGFHAQGDHIPTPPPVSEEIQKGLDLIYAGIRQQEEEEARAAAQKPQQPLSQQVDRRDEYNNRKYQ</sequence>
<evidence type="ECO:0000313" key="11">
    <source>
        <dbReference type="EMBL" id="TGZ48280.1"/>
    </source>
</evidence>
<protein>
    <submittedName>
        <fullName evidence="11">DnaJ-like protein subfamily B member 13</fullName>
    </submittedName>
</protein>
<evidence type="ECO:0000256" key="7">
    <source>
        <dbReference type="ARBA" id="ARBA00023228"/>
    </source>
</evidence>
<dbReference type="Proteomes" id="UP000310200">
    <property type="component" value="Unassembled WGS sequence"/>
</dbReference>
<keyword evidence="6" id="KW-0472">Membrane</keyword>
<dbReference type="InterPro" id="IPR028084">
    <property type="entry name" value="FNIP_N_dom"/>
</dbReference>
<dbReference type="InterPro" id="IPR037545">
    <property type="entry name" value="DENN_FNIP1/2"/>
</dbReference>
<dbReference type="PROSITE" id="PS00233">
    <property type="entry name" value="CHIT_BIND_RR_1"/>
    <property type="match status" value="1"/>
</dbReference>
<feature type="domain" description="UDENN FNIP1/2-type" evidence="10">
    <location>
        <begin position="48"/>
        <end position="1108"/>
    </location>
</feature>
<dbReference type="Pfam" id="PF14636">
    <property type="entry name" value="FNIP_N"/>
    <property type="match status" value="1"/>
</dbReference>
<dbReference type="GO" id="GO:0042030">
    <property type="term" value="F:ATPase inhibitor activity"/>
    <property type="evidence" value="ECO:0007669"/>
    <property type="project" value="TreeGrafter"/>
</dbReference>
<evidence type="ECO:0000256" key="9">
    <source>
        <dbReference type="SAM" id="MobiDB-lite"/>
    </source>
</evidence>
<dbReference type="PRINTS" id="PR02073">
    <property type="entry name" value="FOLLICULNIP1"/>
</dbReference>